<dbReference type="OrthoDB" id="272624at2759"/>
<feature type="region of interest" description="Disordered" evidence="1">
    <location>
        <begin position="1"/>
        <end position="47"/>
    </location>
</feature>
<dbReference type="PROSITE" id="PS51293">
    <property type="entry name" value="SANT"/>
    <property type="match status" value="1"/>
</dbReference>
<feature type="compositionally biased region" description="Basic residues" evidence="1">
    <location>
        <begin position="668"/>
        <end position="677"/>
    </location>
</feature>
<accession>A0A9W7JFI5</accession>
<feature type="region of interest" description="Disordered" evidence="1">
    <location>
        <begin position="130"/>
        <end position="166"/>
    </location>
</feature>
<proteinExistence type="predicted"/>
<dbReference type="InterPro" id="IPR009057">
    <property type="entry name" value="Homeodomain-like_sf"/>
</dbReference>
<sequence>MDDSDLFSDEPLVTQARAGAKFQPKFKRKAKDKTSGSIPSKPPEVTKEEAATVVSAAIDAVQVVEPDNAVGDSKSSQVINPSQLAATGTLLAEAAVCDDTDSSFGRSVGEVIAMEDSDLFPDESLVTQAPAGAKFQPKFKPKPKAKAESSGSIPSKPPEITKDEAAPIASVAIDAVQVVEPDNTVDDSKSSQVINPSQLAATDSLHAEAAVCDDTNSSFERSVGEHADLISGLECLDPLHTQSSNNDGDILNDYEGNRTQFQEAGALPDIDTLDIMSDMKIASGRRAGKFKPKPRLQTSVLTSPPAVVESVVHTSNAQLVPSETVFGEGSIPDLPTDPVPNCSPVDSGSFIPPDPCTSECQLNEGPLNLAVASNSGVDVYVPAVPREVSPNIIERNTSPVSNPSRKSKRSSTRDKVNGNGKARKQLKEQVTNLQIVDDLEDGTCNDDGLAVELPHSCAITEVKDANNDDGNDNDVERNTSPVSNPSRKSKRSSTRDKVNGNGKARKQLKEQVTNLQIVDDLEDGTCNDDGLAVELPHSCAITEVKDANNDDGNDNDVERNTSPVSNPSRKSKRSSTRDKVNGNGKARKQLKEQVTNLQIVDDLEDGTCNDDGLAVELPHSCAITEVKDANNDDGNDNDEHNVEHVSAKRKTSKKRSKKPANGSEKPPQKSKRAKKGQKHEDVIEASDIPEKEQKKKFSHSSRRKRRFVDESLLNMPEDEIDFARVALKDLILLADYKERLAKKEAKALGVPLTDQSTQKTFDEENARDEESYIASEQDQGFTDDQVSGSAKSTSYFNYQTHMDKTPRVRWSKQDTELFYGAIRQFGPDFSLIEQLFPGRNRHQIKLKFKNEERRSPFKLSEALASRANDHSYFEKVIEQLRQVSGADLESNGDVSNDLTREEEEFTPGTNEEVEKTEQDEDVAVGDQEADVTDDHNSLKSDEMDDENEILSSYQSAF</sequence>
<keyword evidence="4" id="KW-1185">Reference proteome</keyword>
<feature type="compositionally biased region" description="Basic and acidic residues" evidence="1">
    <location>
        <begin position="637"/>
        <end position="646"/>
    </location>
</feature>
<comment type="caution">
    <text evidence="3">The sequence shown here is derived from an EMBL/GenBank/DDBJ whole genome shotgun (WGS) entry which is preliminary data.</text>
</comment>
<evidence type="ECO:0000313" key="3">
    <source>
        <dbReference type="EMBL" id="GMJ12167.1"/>
    </source>
</evidence>
<organism evidence="3 4">
    <name type="scientific">Hibiscus trionum</name>
    <name type="common">Flower of an hour</name>
    <dbReference type="NCBI Taxonomy" id="183268"/>
    <lineage>
        <taxon>Eukaryota</taxon>
        <taxon>Viridiplantae</taxon>
        <taxon>Streptophyta</taxon>
        <taxon>Embryophyta</taxon>
        <taxon>Tracheophyta</taxon>
        <taxon>Spermatophyta</taxon>
        <taxon>Magnoliopsida</taxon>
        <taxon>eudicotyledons</taxon>
        <taxon>Gunneridae</taxon>
        <taxon>Pentapetalae</taxon>
        <taxon>rosids</taxon>
        <taxon>malvids</taxon>
        <taxon>Malvales</taxon>
        <taxon>Malvaceae</taxon>
        <taxon>Malvoideae</taxon>
        <taxon>Hibiscus</taxon>
    </lineage>
</organism>
<dbReference type="Proteomes" id="UP001165190">
    <property type="component" value="Unassembled WGS sequence"/>
</dbReference>
<protein>
    <recommendedName>
        <fullName evidence="2">SANT domain-containing protein</fullName>
    </recommendedName>
</protein>
<dbReference type="Gene3D" id="1.10.10.60">
    <property type="entry name" value="Homeodomain-like"/>
    <property type="match status" value="1"/>
</dbReference>
<evidence type="ECO:0000313" key="4">
    <source>
        <dbReference type="Proteomes" id="UP001165190"/>
    </source>
</evidence>
<feature type="compositionally biased region" description="Basic and acidic residues" evidence="1">
    <location>
        <begin position="760"/>
        <end position="770"/>
    </location>
</feature>
<feature type="region of interest" description="Disordered" evidence="1">
    <location>
        <begin position="392"/>
        <end position="427"/>
    </location>
</feature>
<dbReference type="SMART" id="SM00717">
    <property type="entry name" value="SANT"/>
    <property type="match status" value="1"/>
</dbReference>
<dbReference type="InterPro" id="IPR017884">
    <property type="entry name" value="SANT_dom"/>
</dbReference>
<feature type="region of interest" description="Disordered" evidence="1">
    <location>
        <begin position="758"/>
        <end position="788"/>
    </location>
</feature>
<dbReference type="SUPFAM" id="SSF46689">
    <property type="entry name" value="Homeodomain-like"/>
    <property type="match status" value="1"/>
</dbReference>
<dbReference type="GO" id="GO:0070898">
    <property type="term" value="P:RNA polymerase III preinitiation complex assembly"/>
    <property type="evidence" value="ECO:0007669"/>
    <property type="project" value="TreeGrafter"/>
</dbReference>
<dbReference type="AlphaFoldDB" id="A0A9W7JFI5"/>
<feature type="region of interest" description="Disordered" evidence="1">
    <location>
        <begin position="462"/>
        <end position="511"/>
    </location>
</feature>
<dbReference type="InterPro" id="IPR001005">
    <property type="entry name" value="SANT/Myb"/>
</dbReference>
<dbReference type="Pfam" id="PF15963">
    <property type="entry name" value="Myb_DNA-bind_7"/>
    <property type="match status" value="1"/>
</dbReference>
<dbReference type="InterPro" id="IPR039467">
    <property type="entry name" value="TFIIIB_B''_Myb"/>
</dbReference>
<feature type="compositionally biased region" description="Polar residues" evidence="1">
    <location>
        <begin position="774"/>
        <end position="788"/>
    </location>
</feature>
<dbReference type="PANTHER" id="PTHR22929:SF0">
    <property type="entry name" value="TRANSCRIPTION FACTOR TFIIIB COMPONENT B'' HOMOLOG"/>
    <property type="match status" value="1"/>
</dbReference>
<evidence type="ECO:0000259" key="2">
    <source>
        <dbReference type="PROSITE" id="PS51293"/>
    </source>
</evidence>
<gene>
    <name evidence="3" type="ORF">HRI_004885900</name>
</gene>
<name>A0A9W7JFI5_HIBTR</name>
<dbReference type="EMBL" id="BSYR01000061">
    <property type="protein sequence ID" value="GMJ12167.1"/>
    <property type="molecule type" value="Genomic_DNA"/>
</dbReference>
<feature type="compositionally biased region" description="Basic and acidic residues" evidence="1">
    <location>
        <begin position="678"/>
        <end position="695"/>
    </location>
</feature>
<feature type="region of interest" description="Disordered" evidence="1">
    <location>
        <begin position="544"/>
        <end position="593"/>
    </location>
</feature>
<dbReference type="GO" id="GO:0000126">
    <property type="term" value="C:transcription factor TFIIIB complex"/>
    <property type="evidence" value="ECO:0007669"/>
    <property type="project" value="TreeGrafter"/>
</dbReference>
<reference evidence="3" key="1">
    <citation type="submission" date="2023-05" db="EMBL/GenBank/DDBJ databases">
        <title>Genome and transcriptome analyses reveal genes involved in the formation of fine ridges on petal epidermal cells in Hibiscus trionum.</title>
        <authorList>
            <person name="Koshimizu S."/>
            <person name="Masuda S."/>
            <person name="Ishii T."/>
            <person name="Shirasu K."/>
            <person name="Hoshino A."/>
            <person name="Arita M."/>
        </authorList>
    </citation>
    <scope>NUCLEOTIDE SEQUENCE</scope>
    <source>
        <strain evidence="3">Hamamatsu line</strain>
    </source>
</reference>
<feature type="compositionally biased region" description="Basic and acidic residues" evidence="1">
    <location>
        <begin position="932"/>
        <end position="941"/>
    </location>
</feature>
<dbReference type="GO" id="GO:0001156">
    <property type="term" value="F:TFIIIC-class transcription factor complex binding"/>
    <property type="evidence" value="ECO:0007669"/>
    <property type="project" value="TreeGrafter"/>
</dbReference>
<dbReference type="CDD" id="cd00167">
    <property type="entry name" value="SANT"/>
    <property type="match status" value="1"/>
</dbReference>
<feature type="compositionally biased region" description="Acidic residues" evidence="1">
    <location>
        <begin position="917"/>
        <end position="931"/>
    </location>
</feature>
<feature type="region of interest" description="Disordered" evidence="1">
    <location>
        <begin position="628"/>
        <end position="704"/>
    </location>
</feature>
<dbReference type="PANTHER" id="PTHR22929">
    <property type="entry name" value="RNA POLYMERASE III TRANSCRIPTION INITIATION FACTOR B"/>
    <property type="match status" value="1"/>
</dbReference>
<feature type="region of interest" description="Disordered" evidence="1">
    <location>
        <begin position="887"/>
        <end position="957"/>
    </location>
</feature>
<evidence type="ECO:0000256" key="1">
    <source>
        <dbReference type="SAM" id="MobiDB-lite"/>
    </source>
</evidence>
<feature type="domain" description="SANT" evidence="2">
    <location>
        <begin position="809"/>
        <end position="856"/>
    </location>
</feature>
<feature type="compositionally biased region" description="Basic residues" evidence="1">
    <location>
        <begin position="647"/>
        <end position="658"/>
    </location>
</feature>